<proteinExistence type="predicted"/>
<evidence type="ECO:0000313" key="2">
    <source>
        <dbReference type="Proteomes" id="UP001259572"/>
    </source>
</evidence>
<dbReference type="RefSeq" id="WP_315727339.1">
    <property type="nucleotide sequence ID" value="NZ_JAVUPU010000008.1"/>
</dbReference>
<sequence>MMHWIERMLTRRHDQHRFTDLKPLVRRRLKLAARELRDAEDAMAAELRLPQPPRLLMIDEEEAVIVLPNDRANDL</sequence>
<name>A0ABU3QB46_9SPHN</name>
<evidence type="ECO:0000313" key="1">
    <source>
        <dbReference type="EMBL" id="MDT9600238.1"/>
    </source>
</evidence>
<accession>A0ABU3QB46</accession>
<comment type="caution">
    <text evidence="1">The sequence shown here is derived from an EMBL/GenBank/DDBJ whole genome shotgun (WGS) entry which is preliminary data.</text>
</comment>
<dbReference type="Proteomes" id="UP001259572">
    <property type="component" value="Unassembled WGS sequence"/>
</dbReference>
<dbReference type="EMBL" id="JAVUPU010000008">
    <property type="protein sequence ID" value="MDT9600238.1"/>
    <property type="molecule type" value="Genomic_DNA"/>
</dbReference>
<gene>
    <name evidence="1" type="ORF">RQX22_14855</name>
</gene>
<keyword evidence="2" id="KW-1185">Reference proteome</keyword>
<organism evidence="1 2">
    <name type="scientific">Sphingosinicella rhizophila</name>
    <dbReference type="NCBI Taxonomy" id="3050082"/>
    <lineage>
        <taxon>Bacteria</taxon>
        <taxon>Pseudomonadati</taxon>
        <taxon>Pseudomonadota</taxon>
        <taxon>Alphaproteobacteria</taxon>
        <taxon>Sphingomonadales</taxon>
        <taxon>Sphingosinicellaceae</taxon>
        <taxon>Sphingosinicella</taxon>
    </lineage>
</organism>
<protein>
    <submittedName>
        <fullName evidence="1">Uncharacterized protein</fullName>
    </submittedName>
</protein>
<reference evidence="1 2" key="1">
    <citation type="submission" date="2023-05" db="EMBL/GenBank/DDBJ databases">
        <authorList>
            <person name="Guo Y."/>
        </authorList>
    </citation>
    <scope>NUCLEOTIDE SEQUENCE [LARGE SCALE GENOMIC DNA]</scope>
    <source>
        <strain evidence="1 2">GR2756</strain>
    </source>
</reference>